<keyword evidence="2" id="KW-1185">Reference proteome</keyword>
<name>A0A9N9JLP6_9GLOM</name>
<feature type="non-terminal residue" evidence="1">
    <location>
        <position position="43"/>
    </location>
</feature>
<evidence type="ECO:0000313" key="2">
    <source>
        <dbReference type="Proteomes" id="UP000789342"/>
    </source>
</evidence>
<organism evidence="1 2">
    <name type="scientific">Acaulospora morrowiae</name>
    <dbReference type="NCBI Taxonomy" id="94023"/>
    <lineage>
        <taxon>Eukaryota</taxon>
        <taxon>Fungi</taxon>
        <taxon>Fungi incertae sedis</taxon>
        <taxon>Mucoromycota</taxon>
        <taxon>Glomeromycotina</taxon>
        <taxon>Glomeromycetes</taxon>
        <taxon>Diversisporales</taxon>
        <taxon>Acaulosporaceae</taxon>
        <taxon>Acaulospora</taxon>
    </lineage>
</organism>
<reference evidence="1" key="1">
    <citation type="submission" date="2021-06" db="EMBL/GenBank/DDBJ databases">
        <authorList>
            <person name="Kallberg Y."/>
            <person name="Tangrot J."/>
            <person name="Rosling A."/>
        </authorList>
    </citation>
    <scope>NUCLEOTIDE SEQUENCE</scope>
    <source>
        <strain evidence="1">CL551</strain>
    </source>
</reference>
<protein>
    <submittedName>
        <fullName evidence="1">10258_t:CDS:1</fullName>
    </submittedName>
</protein>
<proteinExistence type="predicted"/>
<evidence type="ECO:0000313" key="1">
    <source>
        <dbReference type="EMBL" id="CAG8786794.1"/>
    </source>
</evidence>
<sequence>SYLIAKLIATSQSKVLMMGLNKGLILGAVGKRLILLQDGISNE</sequence>
<feature type="non-terminal residue" evidence="1">
    <location>
        <position position="1"/>
    </location>
</feature>
<dbReference type="EMBL" id="CAJVPV010057420">
    <property type="protein sequence ID" value="CAG8786794.1"/>
    <property type="molecule type" value="Genomic_DNA"/>
</dbReference>
<gene>
    <name evidence="1" type="ORF">AMORRO_LOCUS17798</name>
</gene>
<dbReference type="AlphaFoldDB" id="A0A9N9JLP6"/>
<comment type="caution">
    <text evidence="1">The sequence shown here is derived from an EMBL/GenBank/DDBJ whole genome shotgun (WGS) entry which is preliminary data.</text>
</comment>
<accession>A0A9N9JLP6</accession>
<dbReference type="Proteomes" id="UP000789342">
    <property type="component" value="Unassembled WGS sequence"/>
</dbReference>